<dbReference type="EMBL" id="JAJKFW010000064">
    <property type="protein sequence ID" value="MCC9645327.1"/>
    <property type="molecule type" value="Genomic_DNA"/>
</dbReference>
<evidence type="ECO:0000256" key="1">
    <source>
        <dbReference type="SAM" id="Phobius"/>
    </source>
</evidence>
<name>A0ABS8NP06_9BACT</name>
<dbReference type="Proteomes" id="UP001430306">
    <property type="component" value="Unassembled WGS sequence"/>
</dbReference>
<dbReference type="RefSeq" id="WP_230276948.1">
    <property type="nucleotide sequence ID" value="NZ_JAJKFW010000064.1"/>
</dbReference>
<feature type="transmembrane region" description="Helical" evidence="1">
    <location>
        <begin position="43"/>
        <end position="65"/>
    </location>
</feature>
<keyword evidence="1" id="KW-1133">Transmembrane helix</keyword>
<comment type="caution">
    <text evidence="2">The sequence shown here is derived from an EMBL/GenBank/DDBJ whole genome shotgun (WGS) entry which is preliminary data.</text>
</comment>
<keyword evidence="1" id="KW-0472">Membrane</keyword>
<keyword evidence="1" id="KW-0812">Transmembrane</keyword>
<gene>
    <name evidence="2" type="ORF">LOC71_23860</name>
</gene>
<dbReference type="Gene3D" id="2.60.120.430">
    <property type="entry name" value="Galactose-binding lectin"/>
    <property type="match status" value="1"/>
</dbReference>
<feature type="transmembrane region" description="Helical" evidence="1">
    <location>
        <begin position="103"/>
        <end position="122"/>
    </location>
</feature>
<keyword evidence="3" id="KW-1185">Reference proteome</keyword>
<organism evidence="2 3">
    <name type="scientific">Rhodopirellula halodulae</name>
    <dbReference type="NCBI Taxonomy" id="2894198"/>
    <lineage>
        <taxon>Bacteria</taxon>
        <taxon>Pseudomonadati</taxon>
        <taxon>Planctomycetota</taxon>
        <taxon>Planctomycetia</taxon>
        <taxon>Pirellulales</taxon>
        <taxon>Pirellulaceae</taxon>
        <taxon>Rhodopirellula</taxon>
    </lineage>
</organism>
<sequence>MSERRSSRLIWLALPGCFLVALTGLFVPMPFHGRMPGAIGDMAHAPLFAGLTLLTLVLLQTLRPLVTGSFPWRRRILLTVVSLFALGVLVEMVQGMIGRSAAVHDAISNGLGIIAAAAWFIAGGLESSKARRALQLLGIVLLTSSWIGPLQVIRDCFRVHSEFPRIASFETRMEITRWHFNRCRRSQTTEDATDGKFALRWLPQDAPHPAMTLLEVAPDWTSVDTLELDLVLRLKTPVPDPDRTWEIIVKVMDENHQDYHDDVAKHYVTLRADEPQHVVFPSSKMLNGPNDRQLDLSRIKMVSLLIDRPGPGVEVMVDHIHVTLQSDRDQPVEN</sequence>
<feature type="transmembrane region" description="Helical" evidence="1">
    <location>
        <begin position="9"/>
        <end position="31"/>
    </location>
</feature>
<protein>
    <submittedName>
        <fullName evidence="2">Antibiotic resistance protein VanZ</fullName>
    </submittedName>
</protein>
<evidence type="ECO:0000313" key="3">
    <source>
        <dbReference type="Proteomes" id="UP001430306"/>
    </source>
</evidence>
<feature type="transmembrane region" description="Helical" evidence="1">
    <location>
        <begin position="134"/>
        <end position="153"/>
    </location>
</feature>
<evidence type="ECO:0000313" key="2">
    <source>
        <dbReference type="EMBL" id="MCC9645327.1"/>
    </source>
</evidence>
<accession>A0ABS8NP06</accession>
<feature type="transmembrane region" description="Helical" evidence="1">
    <location>
        <begin position="77"/>
        <end position="97"/>
    </location>
</feature>
<proteinExistence type="predicted"/>
<reference evidence="2" key="1">
    <citation type="submission" date="2021-11" db="EMBL/GenBank/DDBJ databases">
        <title>Genome sequence.</title>
        <authorList>
            <person name="Sun Q."/>
        </authorList>
    </citation>
    <scope>NUCLEOTIDE SEQUENCE</scope>
    <source>
        <strain evidence="2">JC740</strain>
    </source>
</reference>